<evidence type="ECO:0000256" key="5">
    <source>
        <dbReference type="ARBA" id="ARBA00023125"/>
    </source>
</evidence>
<reference evidence="12 13" key="1">
    <citation type="submission" date="2019-05" db="EMBL/GenBank/DDBJ databases">
        <title>Flagellimonas sp. AsT0115, sp. nov., isolated from a marine red algae, Asparagopsis taxiformis.</title>
        <authorList>
            <person name="Kim J."/>
            <person name="Jeong S.E."/>
            <person name="Jeon C.O."/>
        </authorList>
    </citation>
    <scope>NUCLEOTIDE SEQUENCE [LARGE SCALE GENOMIC DNA]</scope>
    <source>
        <strain evidence="12 13">AsT0115</strain>
    </source>
</reference>
<dbReference type="Pfam" id="PF02518">
    <property type="entry name" value="HATPase_c"/>
    <property type="match status" value="1"/>
</dbReference>
<dbReference type="InterPro" id="IPR005467">
    <property type="entry name" value="His_kinase_dom"/>
</dbReference>
<feature type="modified residue" description="4-aspartylphosphate" evidence="7">
    <location>
        <position position="837"/>
    </location>
</feature>
<dbReference type="SUPFAM" id="SSF47384">
    <property type="entry name" value="Homodimeric domain of signal transducing histidine kinase"/>
    <property type="match status" value="1"/>
</dbReference>
<keyword evidence="5" id="KW-0238">DNA-binding</keyword>
<dbReference type="SUPFAM" id="SSF52172">
    <property type="entry name" value="CheY-like"/>
    <property type="match status" value="1"/>
</dbReference>
<dbReference type="InterPro" id="IPR003661">
    <property type="entry name" value="HisK_dim/P_dom"/>
</dbReference>
<dbReference type="CDD" id="cd00075">
    <property type="entry name" value="HATPase"/>
    <property type="match status" value="1"/>
</dbReference>
<dbReference type="Proteomes" id="UP000751614">
    <property type="component" value="Unassembled WGS sequence"/>
</dbReference>
<dbReference type="Pfam" id="PF13424">
    <property type="entry name" value="TPR_12"/>
    <property type="match status" value="2"/>
</dbReference>
<dbReference type="InterPro" id="IPR036890">
    <property type="entry name" value="HATPase_C_sf"/>
</dbReference>
<dbReference type="RefSeq" id="WP_138839543.1">
    <property type="nucleotide sequence ID" value="NZ_VCNI01000009.1"/>
</dbReference>
<dbReference type="Gene3D" id="1.10.10.60">
    <property type="entry name" value="Homeodomain-like"/>
    <property type="match status" value="1"/>
</dbReference>
<dbReference type="InterPro" id="IPR036097">
    <property type="entry name" value="HisK_dim/P_sf"/>
</dbReference>
<keyword evidence="8" id="KW-0802">TPR repeat</keyword>
<evidence type="ECO:0000256" key="2">
    <source>
        <dbReference type="ARBA" id="ARBA00012438"/>
    </source>
</evidence>
<dbReference type="InterPro" id="IPR011006">
    <property type="entry name" value="CheY-like_superfamily"/>
</dbReference>
<dbReference type="InterPro" id="IPR018060">
    <property type="entry name" value="HTH_AraC"/>
</dbReference>
<dbReference type="PROSITE" id="PS50109">
    <property type="entry name" value="HIS_KIN"/>
    <property type="match status" value="1"/>
</dbReference>
<dbReference type="SMART" id="SM00448">
    <property type="entry name" value="REC"/>
    <property type="match status" value="1"/>
</dbReference>
<dbReference type="PROSITE" id="PS50005">
    <property type="entry name" value="TPR"/>
    <property type="match status" value="1"/>
</dbReference>
<dbReference type="PROSITE" id="PS00041">
    <property type="entry name" value="HTH_ARAC_FAMILY_1"/>
    <property type="match status" value="1"/>
</dbReference>
<dbReference type="Pfam" id="PF00072">
    <property type="entry name" value="Response_reg"/>
    <property type="match status" value="1"/>
</dbReference>
<organism evidence="12 13">
    <name type="scientific">Flagellimonas algicola</name>
    <dbReference type="NCBI Taxonomy" id="2583815"/>
    <lineage>
        <taxon>Bacteria</taxon>
        <taxon>Pseudomonadati</taxon>
        <taxon>Bacteroidota</taxon>
        <taxon>Flavobacteriia</taxon>
        <taxon>Flavobacteriales</taxon>
        <taxon>Flavobacteriaceae</taxon>
        <taxon>Flagellimonas</taxon>
    </lineage>
</organism>
<dbReference type="SMART" id="SM00028">
    <property type="entry name" value="TPR"/>
    <property type="match status" value="6"/>
</dbReference>
<dbReference type="EC" id="2.7.13.3" evidence="2"/>
<dbReference type="PANTHER" id="PTHR43547">
    <property type="entry name" value="TWO-COMPONENT HISTIDINE KINASE"/>
    <property type="match status" value="1"/>
</dbReference>
<dbReference type="SMART" id="SM00387">
    <property type="entry name" value="HATPase_c"/>
    <property type="match status" value="1"/>
</dbReference>
<dbReference type="InterPro" id="IPR019734">
    <property type="entry name" value="TPR_rpt"/>
</dbReference>
<evidence type="ECO:0000256" key="3">
    <source>
        <dbReference type="ARBA" id="ARBA00022553"/>
    </source>
</evidence>
<evidence type="ECO:0000256" key="8">
    <source>
        <dbReference type="PROSITE-ProRule" id="PRU00339"/>
    </source>
</evidence>
<dbReference type="Gene3D" id="3.40.50.2300">
    <property type="match status" value="1"/>
</dbReference>
<dbReference type="InterPro" id="IPR009057">
    <property type="entry name" value="Homeodomain-like_sf"/>
</dbReference>
<evidence type="ECO:0000256" key="7">
    <source>
        <dbReference type="PROSITE-ProRule" id="PRU00169"/>
    </source>
</evidence>
<dbReference type="PRINTS" id="PR00344">
    <property type="entry name" value="BCTRLSENSOR"/>
</dbReference>
<gene>
    <name evidence="12" type="ORF">FGG15_19940</name>
</gene>
<keyword evidence="3 7" id="KW-0597">Phosphoprotein</keyword>
<dbReference type="CDD" id="cd17574">
    <property type="entry name" value="REC_OmpR"/>
    <property type="match status" value="1"/>
</dbReference>
<dbReference type="SUPFAM" id="SSF48452">
    <property type="entry name" value="TPR-like"/>
    <property type="match status" value="2"/>
</dbReference>
<feature type="domain" description="Histidine kinase" evidence="10">
    <location>
        <begin position="526"/>
        <end position="745"/>
    </location>
</feature>
<dbReference type="Pfam" id="PF12833">
    <property type="entry name" value="HTH_18"/>
    <property type="match status" value="1"/>
</dbReference>
<dbReference type="InterPro" id="IPR003594">
    <property type="entry name" value="HATPase_dom"/>
</dbReference>
<dbReference type="PROSITE" id="PS50110">
    <property type="entry name" value="RESPONSE_REGULATORY"/>
    <property type="match status" value="1"/>
</dbReference>
<dbReference type="SUPFAM" id="SSF55874">
    <property type="entry name" value="ATPase domain of HSP90 chaperone/DNA topoisomerase II/histidine kinase"/>
    <property type="match status" value="1"/>
</dbReference>
<evidence type="ECO:0000313" key="13">
    <source>
        <dbReference type="Proteomes" id="UP000751614"/>
    </source>
</evidence>
<name>A0ABY2WGG5_9FLAO</name>
<dbReference type="InterPro" id="IPR004358">
    <property type="entry name" value="Sig_transdc_His_kin-like_C"/>
</dbReference>
<sequence>MRAIYIVWYAFFFTVLVVDAQSPEVRNLEKEIEFLDGEDYYAKTNDLVEVYLEQDVERALRLINGSVSSAGIQEYKGQLARAKYLRSQCLMFLGDYKESIKSYHEAIGLLEKLNNDSLLAKSFNGVAVVYSLTGEQGKAQDFFESAMLRAEQFQDRSILADVYFRFGQHKFRTKQKDAHAYFDRSLEIYRRLKNRKGESDVMYWKAVVYNSQKREEKALEYHFASRAIKEEIHDVRGLAASGMSLGAFNWERGNYSTAMEFYNKSVVGYEALGDISSTARLYNNIGLVYEDWNKLDSALVYYNKSMELHKRMNSEEGRIRSFLNIGQVYTLQSNYKESKVHFLKAKFYSERTREKYLLASIYDGLAENHLVENRLDSSEAYLHRSLLHRVKTNQYFGQRRTYLNFSNLEKKRGDFKKALRYFEIYHEILDSLSGTRREKELAEIQAKYDNEKKEKEIIELQRKNKKGKFWKGILTFEFLLTAVASILLFEFFRYRNKTNRELLEVKERQRLNLEETDKIKTRFFNNISHEFRTPLTLILGPLNDLERRVDIRHYPTIKIIERNARRLLKLINQLLDLSKIDAGRMELRVKRIDIVPLLKGWIASFQPMASKKGVELDIKFGHKYYYLYLNHLKLEEIMLNLISNAVRHTGEGGKVSIDVQEEKQGNVVYAKLIVADSGTGIPKTELKHVFDRFYQVSNSNSGDHIGTGIGLALVKELVDLHKGKVEVSSEEGKGSIFTVYLRKGESHFSQDEIITISPYMGRPVEESKLEMESFSSEQQNKVVDGPLPILLLVEDNDDLRAYLSKFLSAAYNVREARDGQEGVDLAFELLPDVVISDLMMPKLDGLELCKLLKEDLRTSHIPIVLLTARASVEDKIEGLRNLADDYIIKPCNNEELLTRVTNLIELRKKIQAQYRTDHIMMPKKVQHNSVDEIFMEKMTEVLEIEISNSLFGIEDLCQAVLMSRSQLFRKMKALTNLTPNVFIRNFRLHRAMDMIQKNVGTISEIAYAVGFQNSSYFAKCFQEYFGKLPSEVKGKPEDSL</sequence>
<keyword evidence="6" id="KW-0804">Transcription</keyword>
<keyword evidence="4" id="KW-0805">Transcription regulation</keyword>
<dbReference type="CDD" id="cd00082">
    <property type="entry name" value="HisKA"/>
    <property type="match status" value="1"/>
</dbReference>
<evidence type="ECO:0000313" key="12">
    <source>
        <dbReference type="EMBL" id="TMU50382.1"/>
    </source>
</evidence>
<evidence type="ECO:0000256" key="1">
    <source>
        <dbReference type="ARBA" id="ARBA00000085"/>
    </source>
</evidence>
<feature type="domain" description="Response regulatory" evidence="11">
    <location>
        <begin position="789"/>
        <end position="904"/>
    </location>
</feature>
<comment type="catalytic activity">
    <reaction evidence="1">
        <text>ATP + protein L-histidine = ADP + protein N-phospho-L-histidine.</text>
        <dbReference type="EC" id="2.7.13.3"/>
    </reaction>
</comment>
<dbReference type="Gene3D" id="1.25.40.10">
    <property type="entry name" value="Tetratricopeptide repeat domain"/>
    <property type="match status" value="3"/>
</dbReference>
<evidence type="ECO:0000259" key="11">
    <source>
        <dbReference type="PROSITE" id="PS50110"/>
    </source>
</evidence>
<protein>
    <recommendedName>
        <fullName evidence="2">histidine kinase</fullName>
        <ecNumber evidence="2">2.7.13.3</ecNumber>
    </recommendedName>
</protein>
<proteinExistence type="predicted"/>
<evidence type="ECO:0000259" key="9">
    <source>
        <dbReference type="PROSITE" id="PS01124"/>
    </source>
</evidence>
<dbReference type="SMART" id="SM00388">
    <property type="entry name" value="HisKA"/>
    <property type="match status" value="1"/>
</dbReference>
<dbReference type="InterPro" id="IPR001789">
    <property type="entry name" value="Sig_transdc_resp-reg_receiver"/>
</dbReference>
<feature type="domain" description="HTH araC/xylS-type" evidence="9">
    <location>
        <begin position="936"/>
        <end position="1035"/>
    </location>
</feature>
<dbReference type="Gene3D" id="3.30.565.10">
    <property type="entry name" value="Histidine kinase-like ATPase, C-terminal domain"/>
    <property type="match status" value="1"/>
</dbReference>
<comment type="caution">
    <text evidence="12">The sequence shown here is derived from an EMBL/GenBank/DDBJ whole genome shotgun (WGS) entry which is preliminary data.</text>
</comment>
<dbReference type="SMART" id="SM00342">
    <property type="entry name" value="HTH_ARAC"/>
    <property type="match status" value="1"/>
</dbReference>
<evidence type="ECO:0000256" key="6">
    <source>
        <dbReference type="ARBA" id="ARBA00023163"/>
    </source>
</evidence>
<dbReference type="SUPFAM" id="SSF46689">
    <property type="entry name" value="Homeodomain-like"/>
    <property type="match status" value="1"/>
</dbReference>
<dbReference type="PROSITE" id="PS01124">
    <property type="entry name" value="HTH_ARAC_FAMILY_2"/>
    <property type="match status" value="1"/>
</dbReference>
<dbReference type="Pfam" id="PF00512">
    <property type="entry name" value="HisKA"/>
    <property type="match status" value="1"/>
</dbReference>
<dbReference type="PANTHER" id="PTHR43547:SF2">
    <property type="entry name" value="HYBRID SIGNAL TRANSDUCTION HISTIDINE KINASE C"/>
    <property type="match status" value="1"/>
</dbReference>
<dbReference type="InterPro" id="IPR011990">
    <property type="entry name" value="TPR-like_helical_dom_sf"/>
</dbReference>
<dbReference type="InterPro" id="IPR018062">
    <property type="entry name" value="HTH_AraC-typ_CS"/>
</dbReference>
<dbReference type="Gene3D" id="1.10.287.130">
    <property type="match status" value="1"/>
</dbReference>
<accession>A0ABY2WGG5</accession>
<keyword evidence="13" id="KW-1185">Reference proteome</keyword>
<evidence type="ECO:0000256" key="4">
    <source>
        <dbReference type="ARBA" id="ARBA00023015"/>
    </source>
</evidence>
<dbReference type="EMBL" id="VCNI01000009">
    <property type="protein sequence ID" value="TMU50382.1"/>
    <property type="molecule type" value="Genomic_DNA"/>
</dbReference>
<feature type="repeat" description="TPR" evidence="8">
    <location>
        <begin position="279"/>
        <end position="312"/>
    </location>
</feature>
<evidence type="ECO:0000259" key="10">
    <source>
        <dbReference type="PROSITE" id="PS50109"/>
    </source>
</evidence>